<dbReference type="AlphaFoldDB" id="A0A1F7WRQ6"/>
<comment type="caution">
    <text evidence="2">The sequence shown here is derived from an EMBL/GenBank/DDBJ whole genome shotgun (WGS) entry which is preliminary data.</text>
</comment>
<organism evidence="2 3">
    <name type="scientific">Candidatus Wallbacteria bacterium GWC2_49_35</name>
    <dbReference type="NCBI Taxonomy" id="1817813"/>
    <lineage>
        <taxon>Bacteria</taxon>
        <taxon>Candidatus Walliibacteriota</taxon>
    </lineage>
</organism>
<sequence length="160" mass="17189">MDIDGIKIDRCGSCRGIFLDKYELNRMNAASETAIASLNDAAGSVGASKTATGAKIKCVRCAALMETVNFSYTSGIMIDHCPACDSVWLDSGELAKIIEFMKASAKMSEEESAGYAETLDEIKAAAKEKKEGDFRAISSKGKMGSIVNFVYKMIDRISGE</sequence>
<reference evidence="2 3" key="1">
    <citation type="journal article" date="2016" name="Nat. Commun.">
        <title>Thousands of microbial genomes shed light on interconnected biogeochemical processes in an aquifer system.</title>
        <authorList>
            <person name="Anantharaman K."/>
            <person name="Brown C.T."/>
            <person name="Hug L.A."/>
            <person name="Sharon I."/>
            <person name="Castelle C.J."/>
            <person name="Probst A.J."/>
            <person name="Thomas B.C."/>
            <person name="Singh A."/>
            <person name="Wilkins M.J."/>
            <person name="Karaoz U."/>
            <person name="Brodie E.L."/>
            <person name="Williams K.H."/>
            <person name="Hubbard S.S."/>
            <person name="Banfield J.F."/>
        </authorList>
    </citation>
    <scope>NUCLEOTIDE SEQUENCE [LARGE SCALE GENOMIC DNA]</scope>
</reference>
<gene>
    <name evidence="2" type="ORF">A2008_00575</name>
</gene>
<protein>
    <recommendedName>
        <fullName evidence="1">Transcription factor zinc-finger domain-containing protein</fullName>
    </recommendedName>
</protein>
<proteinExistence type="predicted"/>
<dbReference type="Proteomes" id="UP000178735">
    <property type="component" value="Unassembled WGS sequence"/>
</dbReference>
<evidence type="ECO:0000313" key="2">
    <source>
        <dbReference type="EMBL" id="OGM04805.1"/>
    </source>
</evidence>
<accession>A0A1F7WRQ6</accession>
<dbReference type="InterPro" id="IPR027392">
    <property type="entry name" value="TF_Znf"/>
</dbReference>
<evidence type="ECO:0000259" key="1">
    <source>
        <dbReference type="Pfam" id="PF13453"/>
    </source>
</evidence>
<feature type="domain" description="Transcription factor zinc-finger" evidence="1">
    <location>
        <begin position="2"/>
        <end position="27"/>
    </location>
</feature>
<dbReference type="STRING" id="1817813.A2008_00575"/>
<name>A0A1F7WRQ6_9BACT</name>
<dbReference type="EMBL" id="MGFH01000135">
    <property type="protein sequence ID" value="OGM04805.1"/>
    <property type="molecule type" value="Genomic_DNA"/>
</dbReference>
<dbReference type="Pfam" id="PF13453">
    <property type="entry name" value="Zn_ribbon_TFIIB"/>
    <property type="match status" value="2"/>
</dbReference>
<evidence type="ECO:0000313" key="3">
    <source>
        <dbReference type="Proteomes" id="UP000178735"/>
    </source>
</evidence>
<feature type="domain" description="Transcription factor zinc-finger" evidence="1">
    <location>
        <begin position="57"/>
        <end position="99"/>
    </location>
</feature>